<dbReference type="InterPro" id="IPR013762">
    <property type="entry name" value="Integrase-like_cat_sf"/>
</dbReference>
<evidence type="ECO:0000313" key="4">
    <source>
        <dbReference type="EMBL" id="MTW21349.1"/>
    </source>
</evidence>
<dbReference type="GO" id="GO:0003677">
    <property type="term" value="F:DNA binding"/>
    <property type="evidence" value="ECO:0007669"/>
    <property type="project" value="InterPro"/>
</dbReference>
<dbReference type="InterPro" id="IPR002104">
    <property type="entry name" value="Integrase_catalytic"/>
</dbReference>
<dbReference type="Pfam" id="PF00589">
    <property type="entry name" value="Phage_integrase"/>
    <property type="match status" value="1"/>
</dbReference>
<keyword evidence="1" id="KW-0229">DNA integration</keyword>
<proteinExistence type="predicted"/>
<organism evidence="4 5">
    <name type="scientific">Allochromatium palmeri</name>
    <dbReference type="NCBI Taxonomy" id="231048"/>
    <lineage>
        <taxon>Bacteria</taxon>
        <taxon>Pseudomonadati</taxon>
        <taxon>Pseudomonadota</taxon>
        <taxon>Gammaproteobacteria</taxon>
        <taxon>Chromatiales</taxon>
        <taxon>Chromatiaceae</taxon>
        <taxon>Allochromatium</taxon>
    </lineage>
</organism>
<dbReference type="InterPro" id="IPR050090">
    <property type="entry name" value="Tyrosine_recombinase_XerCD"/>
</dbReference>
<sequence>MIAQEQPYLVLLLEGGNDILRNLDPEQAQANLAAGWIDKSPALRLLPEPKRRIRWLTREEAQRLINECPEHLADMVRFSLATGLREANVTGLRWDQVDLERRVAWIHDDEAKARRGIGVPLNRDAVLVLRRWQGRHSTRVFCYPLKRKGVSVWTPIEKAGAAWKKALKRAGIENFRWHDLRHTWASWHVQSGTPLHVLQELGGWQSVEMVRRYAHLAPEHLSEHASRIEMPFRTFFGTPEKEKAASGG</sequence>
<dbReference type="OrthoDB" id="9057547at2"/>
<keyword evidence="2" id="KW-0233">DNA recombination</keyword>
<dbReference type="GO" id="GO:0006310">
    <property type="term" value="P:DNA recombination"/>
    <property type="evidence" value="ECO:0007669"/>
    <property type="project" value="UniProtKB-KW"/>
</dbReference>
<evidence type="ECO:0000256" key="2">
    <source>
        <dbReference type="ARBA" id="ARBA00023172"/>
    </source>
</evidence>
<evidence type="ECO:0000256" key="1">
    <source>
        <dbReference type="ARBA" id="ARBA00022908"/>
    </source>
</evidence>
<dbReference type="PANTHER" id="PTHR30349:SF64">
    <property type="entry name" value="PROPHAGE INTEGRASE INTD-RELATED"/>
    <property type="match status" value="1"/>
</dbReference>
<name>A0A6N8EEM6_9GAMM</name>
<comment type="caution">
    <text evidence="4">The sequence shown here is derived from an EMBL/GenBank/DDBJ whole genome shotgun (WGS) entry which is preliminary data.</text>
</comment>
<keyword evidence="5" id="KW-1185">Reference proteome</keyword>
<reference evidence="4 5" key="1">
    <citation type="submission" date="2019-11" db="EMBL/GenBank/DDBJ databases">
        <title>Whole-genome sequence of the anaerobic purple sulfur bacterium Allochromatium palmeri DSM 15591.</title>
        <authorList>
            <person name="Kyndt J.A."/>
            <person name="Meyer T.E."/>
        </authorList>
    </citation>
    <scope>NUCLEOTIDE SEQUENCE [LARGE SCALE GENOMIC DNA]</scope>
    <source>
        <strain evidence="4 5">DSM 15591</strain>
    </source>
</reference>
<protein>
    <submittedName>
        <fullName evidence="4">Tyrosine-type recombinase/integrase</fullName>
    </submittedName>
</protein>
<evidence type="ECO:0000259" key="3">
    <source>
        <dbReference type="PROSITE" id="PS51898"/>
    </source>
</evidence>
<evidence type="ECO:0000313" key="5">
    <source>
        <dbReference type="Proteomes" id="UP000434044"/>
    </source>
</evidence>
<dbReference type="Gene3D" id="1.10.443.10">
    <property type="entry name" value="Intergrase catalytic core"/>
    <property type="match status" value="1"/>
</dbReference>
<dbReference type="AlphaFoldDB" id="A0A6N8EEM6"/>
<gene>
    <name evidence="4" type="ORF">GJ668_09590</name>
</gene>
<dbReference type="EMBL" id="WNKT01000017">
    <property type="protein sequence ID" value="MTW21349.1"/>
    <property type="molecule type" value="Genomic_DNA"/>
</dbReference>
<dbReference type="Proteomes" id="UP000434044">
    <property type="component" value="Unassembled WGS sequence"/>
</dbReference>
<accession>A0A6N8EEM6</accession>
<dbReference type="CDD" id="cd00796">
    <property type="entry name" value="INT_Rci_Hp1_C"/>
    <property type="match status" value="1"/>
</dbReference>
<feature type="domain" description="Tyr recombinase" evidence="3">
    <location>
        <begin position="51"/>
        <end position="226"/>
    </location>
</feature>
<dbReference type="PROSITE" id="PS51898">
    <property type="entry name" value="TYR_RECOMBINASE"/>
    <property type="match status" value="1"/>
</dbReference>
<dbReference type="GO" id="GO:0015074">
    <property type="term" value="P:DNA integration"/>
    <property type="evidence" value="ECO:0007669"/>
    <property type="project" value="UniProtKB-KW"/>
</dbReference>
<dbReference type="InterPro" id="IPR011010">
    <property type="entry name" value="DNA_brk_join_enz"/>
</dbReference>
<dbReference type="SUPFAM" id="SSF56349">
    <property type="entry name" value="DNA breaking-rejoining enzymes"/>
    <property type="match status" value="1"/>
</dbReference>
<dbReference type="PANTHER" id="PTHR30349">
    <property type="entry name" value="PHAGE INTEGRASE-RELATED"/>
    <property type="match status" value="1"/>
</dbReference>